<dbReference type="InterPro" id="IPR021848">
    <property type="entry name" value="HODM_asu-like"/>
</dbReference>
<keyword evidence="2" id="KW-1185">Reference proteome</keyword>
<dbReference type="EMBL" id="JBHUFA010000013">
    <property type="protein sequence ID" value="MFD1696952.1"/>
    <property type="molecule type" value="Genomic_DNA"/>
</dbReference>
<dbReference type="Pfam" id="PF11927">
    <property type="entry name" value="HODM_asu-like"/>
    <property type="match status" value="1"/>
</dbReference>
<dbReference type="RefSeq" id="WP_149894237.1">
    <property type="nucleotide sequence ID" value="NZ_JBHUFA010000013.1"/>
</dbReference>
<dbReference type="Proteomes" id="UP001597327">
    <property type="component" value="Unassembled WGS sequence"/>
</dbReference>
<proteinExistence type="predicted"/>
<sequence>MTVPPSRPLPPFLHTPYDGSKQPFSVGLEPITPETWLEADGHFVRDVAYKKRLLADRRDKVFQALPDTLAAQTEARDLILAHLAGRPEAFADAPVTSDPDDAPLIQAARRVQEDLVLMRKGPDGYLLAAACLCFPSSWSLLEKFGKSMHDIHVNVPDFNGARMGNVVARIFDNLRPEQLVARYNWSIYDDDDLHHPQPKQIDPQLTGDGAPSLIGLHVRVERQTLRRLPESGDILFTIKVHHDPLPLLEQHPNGPVWAASLREQLLGLTPQQAAYKGLTHHRPALAEALEAIARRAVHPDAAAT</sequence>
<evidence type="ECO:0000313" key="1">
    <source>
        <dbReference type="EMBL" id="MFD1696952.1"/>
    </source>
</evidence>
<organism evidence="1 2">
    <name type="scientific">Roseibium aestuarii</name>
    <dbReference type="NCBI Taxonomy" id="2600299"/>
    <lineage>
        <taxon>Bacteria</taxon>
        <taxon>Pseudomonadati</taxon>
        <taxon>Pseudomonadota</taxon>
        <taxon>Alphaproteobacteria</taxon>
        <taxon>Hyphomicrobiales</taxon>
        <taxon>Stappiaceae</taxon>
        <taxon>Roseibium</taxon>
    </lineage>
</organism>
<evidence type="ECO:0000313" key="2">
    <source>
        <dbReference type="Proteomes" id="UP001597327"/>
    </source>
</evidence>
<comment type="caution">
    <text evidence="1">The sequence shown here is derived from an EMBL/GenBank/DDBJ whole genome shotgun (WGS) entry which is preliminary data.</text>
</comment>
<protein>
    <submittedName>
        <fullName evidence="1">DUF3445 domain-containing protein</fullName>
    </submittedName>
</protein>
<accession>A0ABW4JZP1</accession>
<reference evidence="2" key="1">
    <citation type="journal article" date="2019" name="Int. J. Syst. Evol. Microbiol.">
        <title>The Global Catalogue of Microorganisms (GCM) 10K type strain sequencing project: providing services to taxonomists for standard genome sequencing and annotation.</title>
        <authorList>
            <consortium name="The Broad Institute Genomics Platform"/>
            <consortium name="The Broad Institute Genome Sequencing Center for Infectious Disease"/>
            <person name="Wu L."/>
            <person name="Ma J."/>
        </authorList>
    </citation>
    <scope>NUCLEOTIDE SEQUENCE [LARGE SCALE GENOMIC DNA]</scope>
    <source>
        <strain evidence="2">JCM 3369</strain>
    </source>
</reference>
<gene>
    <name evidence="1" type="ORF">ACFSC7_15645</name>
</gene>
<name>A0ABW4JZP1_9HYPH</name>